<evidence type="ECO:0000259" key="8">
    <source>
        <dbReference type="Pfam" id="PF21338"/>
    </source>
</evidence>
<dbReference type="EMBL" id="BONU01000030">
    <property type="protein sequence ID" value="GIG75386.1"/>
    <property type="molecule type" value="Genomic_DNA"/>
</dbReference>
<keyword evidence="6" id="KW-0413">Isomerase</keyword>
<evidence type="ECO:0000256" key="2">
    <source>
        <dbReference type="ARBA" id="ARBA00006645"/>
    </source>
</evidence>
<feature type="domain" description="DNA topoisomerase I catalytic core eukaryotic-type" evidence="7">
    <location>
        <begin position="82"/>
        <end position="296"/>
    </location>
</feature>
<dbReference type="Gene3D" id="3.30.66.10">
    <property type="entry name" value="DNA topoisomerase I domain"/>
    <property type="match status" value="1"/>
</dbReference>
<keyword evidence="10" id="KW-1185">Reference proteome</keyword>
<dbReference type="InterPro" id="IPR035447">
    <property type="entry name" value="DNA_topo_I_N_sf"/>
</dbReference>
<evidence type="ECO:0000259" key="7">
    <source>
        <dbReference type="Pfam" id="PF01028"/>
    </source>
</evidence>
<dbReference type="Pfam" id="PF21338">
    <property type="entry name" value="Top1B_N_bact"/>
    <property type="match status" value="1"/>
</dbReference>
<dbReference type="InterPro" id="IPR011010">
    <property type="entry name" value="DNA_brk_join_enz"/>
</dbReference>
<reference evidence="9" key="1">
    <citation type="submission" date="2021-01" db="EMBL/GenBank/DDBJ databases">
        <title>Whole genome shotgun sequence of Planosporangium flavigriseum NBRC 105377.</title>
        <authorList>
            <person name="Komaki H."/>
            <person name="Tamura T."/>
        </authorList>
    </citation>
    <scope>NUCLEOTIDE SEQUENCE</scope>
    <source>
        <strain evidence="9">NBRC 105377</strain>
    </source>
</reference>
<dbReference type="Proteomes" id="UP000653674">
    <property type="component" value="Unassembled WGS sequence"/>
</dbReference>
<evidence type="ECO:0000256" key="5">
    <source>
        <dbReference type="ARBA" id="ARBA00023125"/>
    </source>
</evidence>
<dbReference type="InterPro" id="IPR049331">
    <property type="entry name" value="Top1B_N_bact"/>
</dbReference>
<dbReference type="AlphaFoldDB" id="A0A8J3PPV1"/>
<dbReference type="SUPFAM" id="SSF56349">
    <property type="entry name" value="DNA breaking-rejoining enzymes"/>
    <property type="match status" value="1"/>
</dbReference>
<dbReference type="PROSITE" id="PS52038">
    <property type="entry name" value="TOPO_IB_2"/>
    <property type="match status" value="1"/>
</dbReference>
<dbReference type="GO" id="GO:0003677">
    <property type="term" value="F:DNA binding"/>
    <property type="evidence" value="ECO:0007669"/>
    <property type="project" value="UniProtKB-KW"/>
</dbReference>
<dbReference type="Gene3D" id="3.90.15.10">
    <property type="entry name" value="Topoisomerase I, Chain A, domain 3"/>
    <property type="match status" value="1"/>
</dbReference>
<name>A0A8J3PPV1_9ACTN</name>
<comment type="catalytic activity">
    <reaction evidence="1">
        <text>ATP-independent breakage of single-stranded DNA, followed by passage and rejoining.</text>
        <dbReference type="EC" id="5.6.2.1"/>
    </reaction>
</comment>
<dbReference type="Gene3D" id="1.10.132.120">
    <property type="match status" value="1"/>
</dbReference>
<evidence type="ECO:0000256" key="1">
    <source>
        <dbReference type="ARBA" id="ARBA00000213"/>
    </source>
</evidence>
<comment type="caution">
    <text evidence="9">The sequence shown here is derived from an EMBL/GenBank/DDBJ whole genome shotgun (WGS) entry which is preliminary data.</text>
</comment>
<protein>
    <recommendedName>
        <fullName evidence="3">DNA topoisomerase</fullName>
        <ecNumber evidence="3">5.6.2.1</ecNumber>
    </recommendedName>
</protein>
<comment type="similarity">
    <text evidence="2">Belongs to the type IB topoisomerase family.</text>
</comment>
<dbReference type="Pfam" id="PF01028">
    <property type="entry name" value="Topoisom_I"/>
    <property type="match status" value="1"/>
</dbReference>
<gene>
    <name evidence="9" type="primary">topA_2</name>
    <name evidence="9" type="ORF">Pfl04_37900</name>
</gene>
<evidence type="ECO:0000313" key="10">
    <source>
        <dbReference type="Proteomes" id="UP000653674"/>
    </source>
</evidence>
<dbReference type="EC" id="5.6.2.1" evidence="3"/>
<dbReference type="InterPro" id="IPR014711">
    <property type="entry name" value="TopoI_cat_a-hlx-sub_euk"/>
</dbReference>
<organism evidence="9 10">
    <name type="scientific">Planosporangium flavigriseum</name>
    <dbReference type="NCBI Taxonomy" id="373681"/>
    <lineage>
        <taxon>Bacteria</taxon>
        <taxon>Bacillati</taxon>
        <taxon>Actinomycetota</taxon>
        <taxon>Actinomycetes</taxon>
        <taxon>Micromonosporales</taxon>
        <taxon>Micromonosporaceae</taxon>
        <taxon>Planosporangium</taxon>
    </lineage>
</organism>
<dbReference type="GO" id="GO:0003917">
    <property type="term" value="F:DNA topoisomerase type I (single strand cut, ATP-independent) activity"/>
    <property type="evidence" value="ECO:0007669"/>
    <property type="project" value="UniProtKB-EC"/>
</dbReference>
<dbReference type="SUPFAM" id="SSF55869">
    <property type="entry name" value="DNA topoisomerase I domain"/>
    <property type="match status" value="1"/>
</dbReference>
<dbReference type="PRINTS" id="PR00416">
    <property type="entry name" value="EUTPISMRASEI"/>
</dbReference>
<evidence type="ECO:0000256" key="3">
    <source>
        <dbReference type="ARBA" id="ARBA00012891"/>
    </source>
</evidence>
<proteinExistence type="inferred from homology"/>
<evidence type="ECO:0000256" key="4">
    <source>
        <dbReference type="ARBA" id="ARBA00023029"/>
    </source>
</evidence>
<dbReference type="InterPro" id="IPR001631">
    <property type="entry name" value="TopoI"/>
</dbReference>
<dbReference type="RefSeq" id="WP_168072316.1">
    <property type="nucleotide sequence ID" value="NZ_BAAAQJ010000003.1"/>
</dbReference>
<evidence type="ECO:0000313" key="9">
    <source>
        <dbReference type="EMBL" id="GIG75386.1"/>
    </source>
</evidence>
<evidence type="ECO:0000256" key="6">
    <source>
        <dbReference type="ARBA" id="ARBA00023235"/>
    </source>
</evidence>
<accession>A0A8J3PPV1</accession>
<dbReference type="InterPro" id="IPR013500">
    <property type="entry name" value="TopoI_cat_euk"/>
</dbReference>
<sequence>MRLRRADPNRSGYTRRRRGKGFTYLDADGRVITDPDVIARIRALAIPPAWVDVWICPDPCGHIQATGVDQAGRRQYRYHDVWRAKRDAEKFEHIRVVGEHLPQLRKRVAGDLARRGLCRERVLAAAVRLLDQGVFRIGGEAYASADSSAGEPTYGLATIQRDHVSVRGATMEFRYPAKGGIERAQRIVDDEVAPVVRALLKRPDPNPELLGYRVGSRGPWRDVRSADINDYLKDATACDISAKDFRTWHATVLACVSLASPEALDAKSATARKRAVSRAMREVSEHLGNTPAVAKASYVNPRVVDLYHAGETIAAALSAIPRACDGFAARHEAEQAVLQLLNGGPG</sequence>
<dbReference type="GO" id="GO:0006265">
    <property type="term" value="P:DNA topological change"/>
    <property type="evidence" value="ECO:0007669"/>
    <property type="project" value="InterPro"/>
</dbReference>
<keyword evidence="4" id="KW-0799">Topoisomerase</keyword>
<feature type="domain" description="DNA topoisomerase IB N-terminal" evidence="8">
    <location>
        <begin position="21"/>
        <end position="69"/>
    </location>
</feature>
<keyword evidence="5" id="KW-0238">DNA-binding</keyword>